<evidence type="ECO:0008006" key="3">
    <source>
        <dbReference type="Google" id="ProtNLM"/>
    </source>
</evidence>
<keyword evidence="2" id="KW-1185">Reference proteome</keyword>
<proteinExistence type="predicted"/>
<protein>
    <recommendedName>
        <fullName evidence="3">ATP/GTP-binding protein</fullName>
    </recommendedName>
</protein>
<reference evidence="1 2" key="1">
    <citation type="journal article" date="2015" name="Int. J. Syst. Evol. Microbiol.">
        <title>Streptomyces gilvifuscus sp. nov., an actinomycete that produces antibacterial compounds isolated from soil.</title>
        <authorList>
            <person name="Nguyen T.M."/>
            <person name="Kim J."/>
        </authorList>
    </citation>
    <scope>NUCLEOTIDE SEQUENCE [LARGE SCALE GENOMIC DNA]</scope>
    <source>
        <strain evidence="1 2">T113</strain>
    </source>
</reference>
<organism evidence="1 2">
    <name type="scientific">Streptomyces gilvifuscus</name>
    <dbReference type="NCBI Taxonomy" id="1550617"/>
    <lineage>
        <taxon>Bacteria</taxon>
        <taxon>Bacillati</taxon>
        <taxon>Actinomycetota</taxon>
        <taxon>Actinomycetes</taxon>
        <taxon>Kitasatosporales</taxon>
        <taxon>Streptomycetaceae</taxon>
        <taxon>Streptomyces</taxon>
    </lineage>
</organism>
<dbReference type="EMBL" id="JAQOSK010000024">
    <property type="protein sequence ID" value="MDC2960623.1"/>
    <property type="molecule type" value="Genomic_DNA"/>
</dbReference>
<comment type="caution">
    <text evidence="1">The sequence shown here is derived from an EMBL/GenBank/DDBJ whole genome shotgun (WGS) entry which is preliminary data.</text>
</comment>
<dbReference type="RefSeq" id="WP_272178719.1">
    <property type="nucleotide sequence ID" value="NZ_JAQOSK010000024.1"/>
</dbReference>
<evidence type="ECO:0000313" key="2">
    <source>
        <dbReference type="Proteomes" id="UP001221328"/>
    </source>
</evidence>
<name>A0ABT5G704_9ACTN</name>
<evidence type="ECO:0000313" key="1">
    <source>
        <dbReference type="EMBL" id="MDC2960623.1"/>
    </source>
</evidence>
<accession>A0ABT5G704</accession>
<gene>
    <name evidence="1" type="ORF">PO587_39990</name>
</gene>
<sequence length="295" mass="33128">MAERGNGQAEAGVGQQLRRYQERLEPVVTRVLLLGIFATGLTAQFVKPVGDALEGKAYLGGALLSLVGYVLYDQMKELTASVKVPTRNLVASSELGSFVSDAFEARKVDISFLGYTGETLYHTLYHRLESLFDNPGSTRRVTVRMLVPDFGQPMIVPARVGEGTSTVDDPDFRKRMERRCHEYDGILSELADRLTATTRVTVHCEYRLYPGIPRDKICIFNREQVLHGLYDLSARTRLSHTGPEYIDPKGYRTDLNVWSREGTAAAGEAVAQWNKHFDDLWALATVPQWRQRTTV</sequence>
<dbReference type="Proteomes" id="UP001221328">
    <property type="component" value="Unassembled WGS sequence"/>
</dbReference>